<evidence type="ECO:0000313" key="2">
    <source>
        <dbReference type="Proteomes" id="UP001054837"/>
    </source>
</evidence>
<dbReference type="AlphaFoldDB" id="A0AAV4S730"/>
<reference evidence="1 2" key="1">
    <citation type="submission" date="2021-06" db="EMBL/GenBank/DDBJ databases">
        <title>Caerostris darwini draft genome.</title>
        <authorList>
            <person name="Kono N."/>
            <person name="Arakawa K."/>
        </authorList>
    </citation>
    <scope>NUCLEOTIDE SEQUENCE [LARGE SCALE GENOMIC DNA]</scope>
</reference>
<evidence type="ECO:0000313" key="1">
    <source>
        <dbReference type="EMBL" id="GIY28749.1"/>
    </source>
</evidence>
<sequence>MQPALIPKSTRPENAGNPIAAGIIFDNESRSWPWMQRLHVNHRVSRAYKTLYDANVHPPRRNISFDQINEHQLFFLPSFPRVHVSRKLDDFSHYKHTYKQTCTSR</sequence>
<dbReference type="Proteomes" id="UP001054837">
    <property type="component" value="Unassembled WGS sequence"/>
</dbReference>
<keyword evidence="2" id="KW-1185">Reference proteome</keyword>
<comment type="caution">
    <text evidence="1">The sequence shown here is derived from an EMBL/GenBank/DDBJ whole genome shotgun (WGS) entry which is preliminary data.</text>
</comment>
<dbReference type="EMBL" id="BPLQ01007213">
    <property type="protein sequence ID" value="GIY28749.1"/>
    <property type="molecule type" value="Genomic_DNA"/>
</dbReference>
<name>A0AAV4S730_9ARAC</name>
<accession>A0AAV4S730</accession>
<protein>
    <submittedName>
        <fullName evidence="1">Uncharacterized protein</fullName>
    </submittedName>
</protein>
<proteinExistence type="predicted"/>
<gene>
    <name evidence="1" type="ORF">CDAR_375771</name>
</gene>
<organism evidence="1 2">
    <name type="scientific">Caerostris darwini</name>
    <dbReference type="NCBI Taxonomy" id="1538125"/>
    <lineage>
        <taxon>Eukaryota</taxon>
        <taxon>Metazoa</taxon>
        <taxon>Ecdysozoa</taxon>
        <taxon>Arthropoda</taxon>
        <taxon>Chelicerata</taxon>
        <taxon>Arachnida</taxon>
        <taxon>Araneae</taxon>
        <taxon>Araneomorphae</taxon>
        <taxon>Entelegynae</taxon>
        <taxon>Araneoidea</taxon>
        <taxon>Araneidae</taxon>
        <taxon>Caerostris</taxon>
    </lineage>
</organism>